<dbReference type="InterPro" id="IPR051068">
    <property type="entry name" value="MFS_Domain-Containing_Protein"/>
</dbReference>
<organism evidence="7">
    <name type="scientific">Ditylum brightwellii</name>
    <dbReference type="NCBI Taxonomy" id="49249"/>
    <lineage>
        <taxon>Eukaryota</taxon>
        <taxon>Sar</taxon>
        <taxon>Stramenopiles</taxon>
        <taxon>Ochrophyta</taxon>
        <taxon>Bacillariophyta</taxon>
        <taxon>Mediophyceae</taxon>
        <taxon>Lithodesmiophycidae</taxon>
        <taxon>Lithodesmiales</taxon>
        <taxon>Lithodesmiaceae</taxon>
        <taxon>Ditylum</taxon>
    </lineage>
</organism>
<evidence type="ECO:0008006" key="8">
    <source>
        <dbReference type="Google" id="ProtNLM"/>
    </source>
</evidence>
<dbReference type="PANTHER" id="PTHR23510">
    <property type="entry name" value="INNER MEMBRANE TRANSPORT PROTEIN YAJR"/>
    <property type="match status" value="1"/>
</dbReference>
<evidence type="ECO:0000256" key="3">
    <source>
        <dbReference type="ARBA" id="ARBA00022692"/>
    </source>
</evidence>
<accession>A0A7S4R9W4</accession>
<keyword evidence="3 6" id="KW-0812">Transmembrane</keyword>
<proteinExistence type="predicted"/>
<evidence type="ECO:0000256" key="5">
    <source>
        <dbReference type="ARBA" id="ARBA00023136"/>
    </source>
</evidence>
<evidence type="ECO:0000256" key="6">
    <source>
        <dbReference type="SAM" id="Phobius"/>
    </source>
</evidence>
<gene>
    <name evidence="7" type="ORF">DBRI00130_LOCUS15351</name>
</gene>
<dbReference type="PANTHER" id="PTHR23510:SF3">
    <property type="entry name" value="MAJOR FACILITATOR SUPERFAMILY DOMAIN-CONTAINING PROTEIN 8"/>
    <property type="match status" value="1"/>
</dbReference>
<protein>
    <recommendedName>
        <fullName evidence="8">Major facilitator superfamily (MFS) profile domain-containing protein</fullName>
    </recommendedName>
</protein>
<reference evidence="7" key="1">
    <citation type="submission" date="2021-01" db="EMBL/GenBank/DDBJ databases">
        <authorList>
            <person name="Corre E."/>
            <person name="Pelletier E."/>
            <person name="Niang G."/>
            <person name="Scheremetjew M."/>
            <person name="Finn R."/>
            <person name="Kale V."/>
            <person name="Holt S."/>
            <person name="Cochrane G."/>
            <person name="Meng A."/>
            <person name="Brown T."/>
            <person name="Cohen L."/>
        </authorList>
    </citation>
    <scope>NUCLEOTIDE SEQUENCE</scope>
    <source>
        <strain evidence="7">GSO104</strain>
    </source>
</reference>
<feature type="transmembrane region" description="Helical" evidence="6">
    <location>
        <begin position="156"/>
        <end position="177"/>
    </location>
</feature>
<dbReference type="GO" id="GO:0022857">
    <property type="term" value="F:transmembrane transporter activity"/>
    <property type="evidence" value="ECO:0007669"/>
    <property type="project" value="InterPro"/>
</dbReference>
<feature type="transmembrane region" description="Helical" evidence="6">
    <location>
        <begin position="183"/>
        <end position="200"/>
    </location>
</feature>
<feature type="transmembrane region" description="Helical" evidence="6">
    <location>
        <begin position="6"/>
        <end position="28"/>
    </location>
</feature>
<evidence type="ECO:0000256" key="2">
    <source>
        <dbReference type="ARBA" id="ARBA00022448"/>
    </source>
</evidence>
<evidence type="ECO:0000256" key="1">
    <source>
        <dbReference type="ARBA" id="ARBA00004127"/>
    </source>
</evidence>
<keyword evidence="5 6" id="KW-0472">Membrane</keyword>
<dbReference type="GO" id="GO:0012505">
    <property type="term" value="C:endomembrane system"/>
    <property type="evidence" value="ECO:0007669"/>
    <property type="project" value="UniProtKB-SubCell"/>
</dbReference>
<sequence length="391" mass="43603">MKFDELNSVGVVLIILNIISFVLVMSLLPEPQPYKLLDDGQQQQETKQIVDEKYNDVEDVKKEEDVVVEKDDGLDPSFLNIIAAILTDKQVAVPFFTLYVFNANFQIVEAALAPAAADALNWGPFETSTVMGSSSFFIFGSVVVVNRLSKRGARDIYLLLFGLLFSAIGYSIVWFSWRRGVKIWQFVVPILATTASFPFLGSTNRSLFSAAVDASPYLSRYSGMMQALISMSSSVAGFTAPSIVTAFFLRDPSYIDMTTDGRELSAWTLLSPGLTMFAFFLVIWAGEPLSLRPESFAQIEMEESIRDNDATKNEQYRDLKTEKTSLLSSIDENHMSFVKYKPSRSGRCTIIRVERSSKLSPSMVCSFRAESAQCCMGVLAPDDVEYEEESL</sequence>
<dbReference type="InterPro" id="IPR011701">
    <property type="entry name" value="MFS"/>
</dbReference>
<keyword evidence="2" id="KW-0813">Transport</keyword>
<dbReference type="Pfam" id="PF07690">
    <property type="entry name" value="MFS_1"/>
    <property type="match status" value="1"/>
</dbReference>
<comment type="subcellular location">
    <subcellularLocation>
        <location evidence="1">Endomembrane system</location>
        <topology evidence="1">Multi-pass membrane protein</topology>
    </subcellularLocation>
</comment>
<dbReference type="SUPFAM" id="SSF103473">
    <property type="entry name" value="MFS general substrate transporter"/>
    <property type="match status" value="1"/>
</dbReference>
<keyword evidence="4 6" id="KW-1133">Transmembrane helix</keyword>
<dbReference type="AlphaFoldDB" id="A0A7S4R9W4"/>
<evidence type="ECO:0000313" key="7">
    <source>
        <dbReference type="EMBL" id="CAE4608042.1"/>
    </source>
</evidence>
<name>A0A7S4R9W4_9STRA</name>
<feature type="transmembrane region" description="Helical" evidence="6">
    <location>
        <begin position="264"/>
        <end position="285"/>
    </location>
</feature>
<dbReference type="EMBL" id="HBNS01019286">
    <property type="protein sequence ID" value="CAE4608042.1"/>
    <property type="molecule type" value="Transcribed_RNA"/>
</dbReference>
<feature type="transmembrane region" description="Helical" evidence="6">
    <location>
        <begin position="227"/>
        <end position="249"/>
    </location>
</feature>
<evidence type="ECO:0000256" key="4">
    <source>
        <dbReference type="ARBA" id="ARBA00022989"/>
    </source>
</evidence>
<dbReference type="InterPro" id="IPR036259">
    <property type="entry name" value="MFS_trans_sf"/>
</dbReference>